<gene>
    <name evidence="2" type="ORF">HER31_14055</name>
</gene>
<sequence length="145" mass="16589">MSRQQRADTRQQRLFMLLLSLLIMLVLWWRLPIGEIEKTIPATVVQQRFIDSLLIVRGNWLVKNKPVSLSSSSPDGNVYTLTVMSAQGWPQPQHGCQLLWQQLMGKPAEALLVRQQQRADYCSYLLTTGGELHYYPSTGSVLLYN</sequence>
<dbReference type="RefSeq" id="WP_168661374.1">
    <property type="nucleotide sequence ID" value="NZ_CP051180.1"/>
</dbReference>
<evidence type="ECO:0000313" key="2">
    <source>
        <dbReference type="EMBL" id="QIZ77919.1"/>
    </source>
</evidence>
<organism evidence="2 3">
    <name type="scientific">Ferrimonas lipolytica</name>
    <dbReference type="NCBI Taxonomy" id="2724191"/>
    <lineage>
        <taxon>Bacteria</taxon>
        <taxon>Pseudomonadati</taxon>
        <taxon>Pseudomonadota</taxon>
        <taxon>Gammaproteobacteria</taxon>
        <taxon>Alteromonadales</taxon>
        <taxon>Ferrimonadaceae</taxon>
        <taxon>Ferrimonas</taxon>
    </lineage>
</organism>
<dbReference type="Proteomes" id="UP000501602">
    <property type="component" value="Chromosome"/>
</dbReference>
<keyword evidence="1" id="KW-0472">Membrane</keyword>
<keyword evidence="1" id="KW-0812">Transmembrane</keyword>
<reference evidence="2 3" key="1">
    <citation type="submission" date="2020-04" db="EMBL/GenBank/DDBJ databases">
        <title>Ferrimonas sp. S7 isolated from sea water.</title>
        <authorList>
            <person name="Bae S.S."/>
            <person name="Baek K."/>
        </authorList>
    </citation>
    <scope>NUCLEOTIDE SEQUENCE [LARGE SCALE GENOMIC DNA]</scope>
    <source>
        <strain evidence="2 3">S7</strain>
    </source>
</reference>
<name>A0A6H1UH12_9GAMM</name>
<evidence type="ECO:0000256" key="1">
    <source>
        <dbReference type="SAM" id="Phobius"/>
    </source>
</evidence>
<accession>A0A6H1UH12</accession>
<protein>
    <recommendedName>
        <fullName evidence="4">MSHA biogenesis protein MshF</fullName>
    </recommendedName>
</protein>
<dbReference type="KEGG" id="fes:HER31_14055"/>
<evidence type="ECO:0000313" key="3">
    <source>
        <dbReference type="Proteomes" id="UP000501602"/>
    </source>
</evidence>
<keyword evidence="3" id="KW-1185">Reference proteome</keyword>
<dbReference type="AlphaFoldDB" id="A0A6H1UH12"/>
<feature type="transmembrane region" description="Helical" evidence="1">
    <location>
        <begin position="12"/>
        <end position="31"/>
    </location>
</feature>
<proteinExistence type="predicted"/>
<evidence type="ECO:0008006" key="4">
    <source>
        <dbReference type="Google" id="ProtNLM"/>
    </source>
</evidence>
<dbReference type="EMBL" id="CP051180">
    <property type="protein sequence ID" value="QIZ77919.1"/>
    <property type="molecule type" value="Genomic_DNA"/>
</dbReference>
<keyword evidence="1" id="KW-1133">Transmembrane helix</keyword>